<sequence>MHEEFKGAFDPKIYKLLEKSDFDFTNLSSLIKLQPQLIKEKIYGLNEEQQRLRQQEFQVKQPKVGLGFTLV</sequence>
<evidence type="ECO:0000313" key="1">
    <source>
        <dbReference type="EMBL" id="PIN09088.1"/>
    </source>
</evidence>
<protein>
    <submittedName>
        <fullName evidence="1">Uncharacterized protein</fullName>
    </submittedName>
</protein>
<accession>A0A2G9GUZ3</accession>
<evidence type="ECO:0000313" key="2">
    <source>
        <dbReference type="Proteomes" id="UP000231279"/>
    </source>
</evidence>
<proteinExistence type="predicted"/>
<dbReference type="EMBL" id="NKXS01003611">
    <property type="protein sequence ID" value="PIN09088.1"/>
    <property type="molecule type" value="Genomic_DNA"/>
</dbReference>
<dbReference type="Proteomes" id="UP000231279">
    <property type="component" value="Unassembled WGS sequence"/>
</dbReference>
<name>A0A2G9GUZ3_9LAMI</name>
<reference evidence="2" key="1">
    <citation type="journal article" date="2018" name="Gigascience">
        <title>Genome assembly of the Pink Ipe (Handroanthus impetiginosus, Bignoniaceae), a highly valued, ecologically keystone Neotropical timber forest tree.</title>
        <authorList>
            <person name="Silva-Junior O.B."/>
            <person name="Grattapaglia D."/>
            <person name="Novaes E."/>
            <person name="Collevatti R.G."/>
        </authorList>
    </citation>
    <scope>NUCLEOTIDE SEQUENCE [LARGE SCALE GENOMIC DNA]</scope>
    <source>
        <strain evidence="2">cv. UFG-1</strain>
    </source>
</reference>
<gene>
    <name evidence="1" type="ORF">CDL12_18332</name>
</gene>
<dbReference type="OrthoDB" id="1303669at2759"/>
<keyword evidence="2" id="KW-1185">Reference proteome</keyword>
<comment type="caution">
    <text evidence="1">The sequence shown here is derived from an EMBL/GenBank/DDBJ whole genome shotgun (WGS) entry which is preliminary data.</text>
</comment>
<dbReference type="AlphaFoldDB" id="A0A2G9GUZ3"/>
<organism evidence="1 2">
    <name type="scientific">Handroanthus impetiginosus</name>
    <dbReference type="NCBI Taxonomy" id="429701"/>
    <lineage>
        <taxon>Eukaryota</taxon>
        <taxon>Viridiplantae</taxon>
        <taxon>Streptophyta</taxon>
        <taxon>Embryophyta</taxon>
        <taxon>Tracheophyta</taxon>
        <taxon>Spermatophyta</taxon>
        <taxon>Magnoliopsida</taxon>
        <taxon>eudicotyledons</taxon>
        <taxon>Gunneridae</taxon>
        <taxon>Pentapetalae</taxon>
        <taxon>asterids</taxon>
        <taxon>lamiids</taxon>
        <taxon>Lamiales</taxon>
        <taxon>Bignoniaceae</taxon>
        <taxon>Crescentiina</taxon>
        <taxon>Tabebuia alliance</taxon>
        <taxon>Handroanthus</taxon>
    </lineage>
</organism>